<dbReference type="PROSITE" id="PS50930">
    <property type="entry name" value="HTH_LYTTR"/>
    <property type="match status" value="1"/>
</dbReference>
<gene>
    <name evidence="4" type="ORF">ACFS5N_12415</name>
</gene>
<dbReference type="RefSeq" id="WP_377185849.1">
    <property type="nucleotide sequence ID" value="NZ_JBHUPD010000002.1"/>
</dbReference>
<dbReference type="InterPro" id="IPR011006">
    <property type="entry name" value="CheY-like_superfamily"/>
</dbReference>
<reference evidence="5" key="1">
    <citation type="journal article" date="2019" name="Int. J. Syst. Evol. Microbiol.">
        <title>The Global Catalogue of Microorganisms (GCM) 10K type strain sequencing project: providing services to taxonomists for standard genome sequencing and annotation.</title>
        <authorList>
            <consortium name="The Broad Institute Genomics Platform"/>
            <consortium name="The Broad Institute Genome Sequencing Center for Infectious Disease"/>
            <person name="Wu L."/>
            <person name="Ma J."/>
        </authorList>
    </citation>
    <scope>NUCLEOTIDE SEQUENCE [LARGE SCALE GENOMIC DNA]</scope>
    <source>
        <strain evidence="5">KCTC 22437</strain>
    </source>
</reference>
<organism evidence="4 5">
    <name type="scientific">Mucilaginibacter ximonensis</name>
    <dbReference type="NCBI Taxonomy" id="538021"/>
    <lineage>
        <taxon>Bacteria</taxon>
        <taxon>Pseudomonadati</taxon>
        <taxon>Bacteroidota</taxon>
        <taxon>Sphingobacteriia</taxon>
        <taxon>Sphingobacteriales</taxon>
        <taxon>Sphingobacteriaceae</taxon>
        <taxon>Mucilaginibacter</taxon>
    </lineage>
</organism>
<sequence>MKLNCIIIDDEPIARKLLQEYIGETDFLVLAGIAENPVKATTLLNENQIDLIFLDINMPKMTGLQFLRSSNTLPMVIMTTAYGQYALDGFELSVVDYLVKPFSLARFLKAAQKALELKTLRSKPTSAEKEEAAAAGHFFVKCDGKLERVAYNDLLYVEALANYITLYTTQKKLVAYLTMKSIEEQLPAHSFMKVHKSYIVNTDKIKSIEGSMLDLGEVKITVGQSFYEGVMDRLLKGKLFKR</sequence>
<dbReference type="PANTHER" id="PTHR37299:SF1">
    <property type="entry name" value="STAGE 0 SPORULATION PROTEIN A HOMOLOG"/>
    <property type="match status" value="1"/>
</dbReference>
<dbReference type="Gene3D" id="3.40.50.2300">
    <property type="match status" value="1"/>
</dbReference>
<evidence type="ECO:0000259" key="3">
    <source>
        <dbReference type="PROSITE" id="PS50930"/>
    </source>
</evidence>
<dbReference type="Pfam" id="PF00072">
    <property type="entry name" value="Response_reg"/>
    <property type="match status" value="1"/>
</dbReference>
<dbReference type="Proteomes" id="UP001597557">
    <property type="component" value="Unassembled WGS sequence"/>
</dbReference>
<dbReference type="PROSITE" id="PS50110">
    <property type="entry name" value="RESPONSE_REGULATORY"/>
    <property type="match status" value="1"/>
</dbReference>
<keyword evidence="1" id="KW-0597">Phosphoprotein</keyword>
<dbReference type="Gene3D" id="2.40.50.1020">
    <property type="entry name" value="LytTr DNA-binding domain"/>
    <property type="match status" value="1"/>
</dbReference>
<dbReference type="EMBL" id="JBHUPD010000002">
    <property type="protein sequence ID" value="MFD2873279.1"/>
    <property type="molecule type" value="Genomic_DNA"/>
</dbReference>
<feature type="domain" description="HTH LytTR-type" evidence="3">
    <location>
        <begin position="138"/>
        <end position="209"/>
    </location>
</feature>
<evidence type="ECO:0000256" key="1">
    <source>
        <dbReference type="PROSITE-ProRule" id="PRU00169"/>
    </source>
</evidence>
<comment type="caution">
    <text evidence="4">The sequence shown here is derived from an EMBL/GenBank/DDBJ whole genome shotgun (WGS) entry which is preliminary data.</text>
</comment>
<evidence type="ECO:0000313" key="4">
    <source>
        <dbReference type="EMBL" id="MFD2873279.1"/>
    </source>
</evidence>
<dbReference type="SMART" id="SM00448">
    <property type="entry name" value="REC"/>
    <property type="match status" value="1"/>
</dbReference>
<feature type="modified residue" description="4-aspartylphosphate" evidence="1">
    <location>
        <position position="55"/>
    </location>
</feature>
<proteinExistence type="predicted"/>
<dbReference type="InterPro" id="IPR046947">
    <property type="entry name" value="LytR-like"/>
</dbReference>
<feature type="domain" description="Response regulatory" evidence="2">
    <location>
        <begin position="4"/>
        <end position="115"/>
    </location>
</feature>
<protein>
    <submittedName>
        <fullName evidence="4">LytR/AlgR family response regulator transcription factor</fullName>
    </submittedName>
</protein>
<accession>A0ABW5YDL0</accession>
<dbReference type="SMART" id="SM00850">
    <property type="entry name" value="LytTR"/>
    <property type="match status" value="1"/>
</dbReference>
<keyword evidence="5" id="KW-1185">Reference proteome</keyword>
<dbReference type="InterPro" id="IPR007492">
    <property type="entry name" value="LytTR_DNA-bd_dom"/>
</dbReference>
<dbReference type="SUPFAM" id="SSF52172">
    <property type="entry name" value="CheY-like"/>
    <property type="match status" value="1"/>
</dbReference>
<evidence type="ECO:0000259" key="2">
    <source>
        <dbReference type="PROSITE" id="PS50110"/>
    </source>
</evidence>
<dbReference type="Pfam" id="PF04397">
    <property type="entry name" value="LytTR"/>
    <property type="match status" value="1"/>
</dbReference>
<dbReference type="PANTHER" id="PTHR37299">
    <property type="entry name" value="TRANSCRIPTIONAL REGULATOR-RELATED"/>
    <property type="match status" value="1"/>
</dbReference>
<name>A0ABW5YDL0_9SPHI</name>
<evidence type="ECO:0000313" key="5">
    <source>
        <dbReference type="Proteomes" id="UP001597557"/>
    </source>
</evidence>
<dbReference type="InterPro" id="IPR001789">
    <property type="entry name" value="Sig_transdc_resp-reg_receiver"/>
</dbReference>